<proteinExistence type="predicted"/>
<sequence length="262" mass="27292">MDRNNNTGTAVHGSSTNRLALLGFALVSAVAALLFWILVTTASAQSLANVTLNWVSPGASATVSTPVSFEVGATGLADGTFTYAWTIDGTTTFTDSATAATGAATFNQTYTFGEIGRFGIASQLTDGAATLAADFRQVLVTGTLAISPTNVSTAEETTFVVTMPELRTAGASEGAVYNLVIAYGDAIDSFERLTVAPGTTTVTTTHKYLIGGTFAVTARVELIDTYNNYVYDDADVLATGSATTVVTQKIYLPIIGKFEEVQ</sequence>
<name>A0ABS4D8L0_9CHLR</name>
<dbReference type="Proteomes" id="UP001193081">
    <property type="component" value="Unassembled WGS sequence"/>
</dbReference>
<keyword evidence="2" id="KW-1185">Reference proteome</keyword>
<reference evidence="1 2" key="1">
    <citation type="submission" date="2021-03" db="EMBL/GenBank/DDBJ databases">
        <authorList>
            <person name="Grouzdev D.S."/>
        </authorList>
    </citation>
    <scope>NUCLEOTIDE SEQUENCE [LARGE SCALE GENOMIC DNA]</scope>
    <source>
        <strain evidence="1 2">M50-1</strain>
    </source>
</reference>
<accession>A0ABS4D8L0</accession>
<dbReference type="EMBL" id="SIJK02000012">
    <property type="protein sequence ID" value="MBP1465773.1"/>
    <property type="molecule type" value="Genomic_DNA"/>
</dbReference>
<protein>
    <recommendedName>
        <fullName evidence="3">PKD domain-containing protein</fullName>
    </recommendedName>
</protein>
<gene>
    <name evidence="1" type="ORF">EYB53_008655</name>
</gene>
<evidence type="ECO:0008006" key="3">
    <source>
        <dbReference type="Google" id="ProtNLM"/>
    </source>
</evidence>
<organism evidence="1 2">
    <name type="scientific">Candidatus Chloroploca mongolica</name>
    <dbReference type="NCBI Taxonomy" id="2528176"/>
    <lineage>
        <taxon>Bacteria</taxon>
        <taxon>Bacillati</taxon>
        <taxon>Chloroflexota</taxon>
        <taxon>Chloroflexia</taxon>
        <taxon>Chloroflexales</taxon>
        <taxon>Chloroflexineae</taxon>
        <taxon>Oscillochloridaceae</taxon>
        <taxon>Candidatus Chloroploca</taxon>
    </lineage>
</organism>
<evidence type="ECO:0000313" key="2">
    <source>
        <dbReference type="Proteomes" id="UP001193081"/>
    </source>
</evidence>
<evidence type="ECO:0000313" key="1">
    <source>
        <dbReference type="EMBL" id="MBP1465773.1"/>
    </source>
</evidence>
<dbReference type="RefSeq" id="WP_135477809.1">
    <property type="nucleotide sequence ID" value="NZ_SIJK02000012.1"/>
</dbReference>
<comment type="caution">
    <text evidence="1">The sequence shown here is derived from an EMBL/GenBank/DDBJ whole genome shotgun (WGS) entry which is preliminary data.</text>
</comment>